<organism evidence="3 4">
    <name type="scientific">Ceratosolen solmsi marchali</name>
    <dbReference type="NCBI Taxonomy" id="326594"/>
    <lineage>
        <taxon>Eukaryota</taxon>
        <taxon>Metazoa</taxon>
        <taxon>Ecdysozoa</taxon>
        <taxon>Arthropoda</taxon>
        <taxon>Hexapoda</taxon>
        <taxon>Insecta</taxon>
        <taxon>Pterygota</taxon>
        <taxon>Neoptera</taxon>
        <taxon>Endopterygota</taxon>
        <taxon>Hymenoptera</taxon>
        <taxon>Apocrita</taxon>
        <taxon>Proctotrupomorpha</taxon>
        <taxon>Chalcidoidea</taxon>
        <taxon>Agaonidae</taxon>
        <taxon>Agaoninae</taxon>
        <taxon>Ceratosolen</taxon>
    </lineage>
</organism>
<evidence type="ECO:0000259" key="2">
    <source>
        <dbReference type="PROSITE" id="PS51915"/>
    </source>
</evidence>
<gene>
    <name evidence="4" type="primary">LOC105361733</name>
</gene>
<keyword evidence="3" id="KW-1185">Reference proteome</keyword>
<protein>
    <submittedName>
        <fullName evidence="4">Uncharacterized protein LOC105361733</fullName>
    </submittedName>
</protein>
<feature type="binding site" evidence="1">
    <location>
        <position position="6"/>
    </location>
    <ligand>
        <name>Zn(2+)</name>
        <dbReference type="ChEBI" id="CHEBI:29105"/>
    </ligand>
</feature>
<evidence type="ECO:0000256" key="1">
    <source>
        <dbReference type="PROSITE-ProRule" id="PRU01263"/>
    </source>
</evidence>
<keyword evidence="1" id="KW-0479">Metal-binding</keyword>
<name>A0AAJ6YFU8_9HYME</name>
<keyword evidence="1" id="KW-0863">Zinc-finger</keyword>
<dbReference type="AlphaFoldDB" id="A0AAJ6YFU8"/>
<evidence type="ECO:0000313" key="3">
    <source>
        <dbReference type="Proteomes" id="UP000695007"/>
    </source>
</evidence>
<dbReference type="InterPro" id="IPR012934">
    <property type="entry name" value="Znf_AD"/>
</dbReference>
<dbReference type="GeneID" id="105361733"/>
<keyword evidence="1" id="KW-0862">Zinc</keyword>
<proteinExistence type="predicted"/>
<dbReference type="RefSeq" id="XP_011497288.1">
    <property type="nucleotide sequence ID" value="XM_011498986.1"/>
</dbReference>
<feature type="binding site" evidence="1">
    <location>
        <position position="9"/>
    </location>
    <ligand>
        <name>Zn(2+)</name>
        <dbReference type="ChEBI" id="CHEBI:29105"/>
    </ligand>
</feature>
<sequence length="242" mass="28129">MPSAVCRGCRRPLFNENNGRNIFDDSSLIKSFDCYDSYYNKWYMKLSCGIELITGQKEIKEEKLPQRLCQVCFQNVESYINFRFELLRSKDIFLSSYEDIEVINDTKPVDVKNVLLNNLIPKVNMNDTIKKLPEVHLYQTEFNNSSMLSNLKIINFMSDAELKNDYENNNLNHSNTSTKITNIPEINFQQSDYDIESEIDVCSGEDDDVFVLDIQKLKNETVDISSSSESDIEVCDYKHNDK</sequence>
<dbReference type="GO" id="GO:0008270">
    <property type="term" value="F:zinc ion binding"/>
    <property type="evidence" value="ECO:0007669"/>
    <property type="project" value="UniProtKB-UniRule"/>
</dbReference>
<dbReference type="PROSITE" id="PS51915">
    <property type="entry name" value="ZAD"/>
    <property type="match status" value="1"/>
</dbReference>
<accession>A0AAJ6YFU8</accession>
<dbReference type="GO" id="GO:0005634">
    <property type="term" value="C:nucleus"/>
    <property type="evidence" value="ECO:0007669"/>
    <property type="project" value="InterPro"/>
</dbReference>
<feature type="binding site" evidence="1">
    <location>
        <position position="69"/>
    </location>
    <ligand>
        <name>Zn(2+)</name>
        <dbReference type="ChEBI" id="CHEBI:29105"/>
    </ligand>
</feature>
<feature type="binding site" evidence="1">
    <location>
        <position position="72"/>
    </location>
    <ligand>
        <name>Zn(2+)</name>
        <dbReference type="ChEBI" id="CHEBI:29105"/>
    </ligand>
</feature>
<reference evidence="4" key="1">
    <citation type="submission" date="2025-08" db="UniProtKB">
        <authorList>
            <consortium name="RefSeq"/>
        </authorList>
    </citation>
    <scope>IDENTIFICATION</scope>
</reference>
<evidence type="ECO:0000313" key="4">
    <source>
        <dbReference type="RefSeq" id="XP_011497288.1"/>
    </source>
</evidence>
<dbReference type="Proteomes" id="UP000695007">
    <property type="component" value="Unplaced"/>
</dbReference>
<dbReference type="KEGG" id="csol:105361733"/>
<feature type="domain" description="ZAD" evidence="2">
    <location>
        <begin position="4"/>
        <end position="96"/>
    </location>
</feature>